<dbReference type="FunFam" id="1.20.120.350:FF:000012">
    <property type="entry name" value="Voltage-dependent T-type calcium channel subunit alpha"/>
    <property type="match status" value="1"/>
</dbReference>
<dbReference type="SUPFAM" id="SSF81324">
    <property type="entry name" value="Voltage-gated potassium channels"/>
    <property type="match status" value="1"/>
</dbReference>
<keyword evidence="4" id="KW-0107">Calcium channel</keyword>
<dbReference type="EMBL" id="CADEAL010000354">
    <property type="protein sequence ID" value="CAB1418966.1"/>
    <property type="molecule type" value="Genomic_DNA"/>
</dbReference>
<evidence type="ECO:0000256" key="9">
    <source>
        <dbReference type="ARBA" id="ARBA00023065"/>
    </source>
</evidence>
<evidence type="ECO:0000259" key="13">
    <source>
        <dbReference type="Pfam" id="PF00520"/>
    </source>
</evidence>
<keyword evidence="11" id="KW-0407">Ion channel</keyword>
<dbReference type="PANTHER" id="PTHR45628">
    <property type="entry name" value="VOLTAGE-DEPENDENT CALCIUM CHANNEL TYPE A SUBUNIT ALPHA-1"/>
    <property type="match status" value="1"/>
</dbReference>
<dbReference type="InterPro" id="IPR005821">
    <property type="entry name" value="Ion_trans_dom"/>
</dbReference>
<evidence type="ECO:0000256" key="3">
    <source>
        <dbReference type="ARBA" id="ARBA00022568"/>
    </source>
</evidence>
<comment type="subcellular location">
    <subcellularLocation>
        <location evidence="1">Membrane</location>
        <topology evidence="1">Multi-pass membrane protein</topology>
    </subcellularLocation>
</comment>
<protein>
    <recommendedName>
        <fullName evidence="13">Ion transport domain-containing protein</fullName>
    </recommendedName>
</protein>
<feature type="domain" description="Ion transport" evidence="13">
    <location>
        <begin position="4"/>
        <end position="97"/>
    </location>
</feature>
<comment type="caution">
    <text evidence="14">The sequence shown here is derived from an EMBL/GenBank/DDBJ whole genome shotgun (WGS) entry which is preliminary data.</text>
</comment>
<dbReference type="Pfam" id="PF00520">
    <property type="entry name" value="Ion_trans"/>
    <property type="match status" value="1"/>
</dbReference>
<dbReference type="PANTHER" id="PTHR45628:SF33">
    <property type="entry name" value="VOLTAGE-DEPENDENT T-TYPE CALCIUM CHANNEL SUBUNIT ALPHA-1G"/>
    <property type="match status" value="1"/>
</dbReference>
<reference evidence="14" key="1">
    <citation type="submission" date="2020-03" db="EMBL/GenBank/DDBJ databases">
        <authorList>
            <person name="Weist P."/>
        </authorList>
    </citation>
    <scope>NUCLEOTIDE SEQUENCE</scope>
</reference>
<evidence type="ECO:0000256" key="6">
    <source>
        <dbReference type="ARBA" id="ARBA00022837"/>
    </source>
</evidence>
<organism evidence="14 15">
    <name type="scientific">Pleuronectes platessa</name>
    <name type="common">European plaice</name>
    <dbReference type="NCBI Taxonomy" id="8262"/>
    <lineage>
        <taxon>Eukaryota</taxon>
        <taxon>Metazoa</taxon>
        <taxon>Chordata</taxon>
        <taxon>Craniata</taxon>
        <taxon>Vertebrata</taxon>
        <taxon>Euteleostomi</taxon>
        <taxon>Actinopterygii</taxon>
        <taxon>Neopterygii</taxon>
        <taxon>Teleostei</taxon>
        <taxon>Neoteleostei</taxon>
        <taxon>Acanthomorphata</taxon>
        <taxon>Carangaria</taxon>
        <taxon>Pleuronectiformes</taxon>
        <taxon>Pleuronectoidei</taxon>
        <taxon>Pleuronectidae</taxon>
        <taxon>Pleuronectes</taxon>
    </lineage>
</organism>
<dbReference type="Gene3D" id="1.20.120.350">
    <property type="entry name" value="Voltage-gated potassium channels. Chain C"/>
    <property type="match status" value="1"/>
</dbReference>
<keyword evidence="9" id="KW-0406">Ion transport</keyword>
<keyword evidence="10 12" id="KW-0472">Membrane</keyword>
<dbReference type="Proteomes" id="UP001153269">
    <property type="component" value="Unassembled WGS sequence"/>
</dbReference>
<gene>
    <name evidence="14" type="ORF">PLEPLA_LOCUS6793</name>
</gene>
<evidence type="ECO:0000256" key="2">
    <source>
        <dbReference type="ARBA" id="ARBA00022448"/>
    </source>
</evidence>
<keyword evidence="6" id="KW-0106">Calcium</keyword>
<sequence length="186" mass="21133">MFHPCEDSDCKTERCRILQDFDDFIFAFFAVEMVIKMVALGIFGKNCYLGDTWNRLDFFIVLAGMLEYSLNLQSVSFSAVRTVRVLRPLRAINRVPTALFCRGGLIFSRSWPLTVIDALSQAILPVEVTDTFCRLHPPTADETQNPDCVTITSLPILCHPIGYYPHILFWPGWDLVPNLSLAKKLT</sequence>
<keyword evidence="2" id="KW-0813">Transport</keyword>
<evidence type="ECO:0000256" key="4">
    <source>
        <dbReference type="ARBA" id="ARBA00022673"/>
    </source>
</evidence>
<evidence type="ECO:0000256" key="1">
    <source>
        <dbReference type="ARBA" id="ARBA00004141"/>
    </source>
</evidence>
<evidence type="ECO:0000256" key="12">
    <source>
        <dbReference type="SAM" id="Phobius"/>
    </source>
</evidence>
<evidence type="ECO:0000256" key="7">
    <source>
        <dbReference type="ARBA" id="ARBA00022882"/>
    </source>
</evidence>
<keyword evidence="5 12" id="KW-0812">Transmembrane</keyword>
<accession>A0A9N7YAS9</accession>
<evidence type="ECO:0000256" key="8">
    <source>
        <dbReference type="ARBA" id="ARBA00022989"/>
    </source>
</evidence>
<keyword evidence="3" id="KW-0109">Calcium transport</keyword>
<dbReference type="GO" id="GO:0098703">
    <property type="term" value="P:calcium ion import across plasma membrane"/>
    <property type="evidence" value="ECO:0007669"/>
    <property type="project" value="TreeGrafter"/>
</dbReference>
<evidence type="ECO:0000313" key="14">
    <source>
        <dbReference type="EMBL" id="CAB1418966.1"/>
    </source>
</evidence>
<evidence type="ECO:0000256" key="11">
    <source>
        <dbReference type="ARBA" id="ARBA00023303"/>
    </source>
</evidence>
<dbReference type="InterPro" id="IPR027359">
    <property type="entry name" value="Volt_channel_dom_sf"/>
</dbReference>
<dbReference type="GO" id="GO:0005891">
    <property type="term" value="C:voltage-gated calcium channel complex"/>
    <property type="evidence" value="ECO:0007669"/>
    <property type="project" value="TreeGrafter"/>
</dbReference>
<dbReference type="AlphaFoldDB" id="A0A9N7YAS9"/>
<feature type="transmembrane region" description="Helical" evidence="12">
    <location>
        <begin position="56"/>
        <end position="80"/>
    </location>
</feature>
<feature type="transmembrane region" description="Helical" evidence="12">
    <location>
        <begin position="24"/>
        <end position="44"/>
    </location>
</feature>
<keyword evidence="8 12" id="KW-1133">Transmembrane helix</keyword>
<proteinExistence type="predicted"/>
<keyword evidence="7" id="KW-0851">Voltage-gated channel</keyword>
<keyword evidence="15" id="KW-1185">Reference proteome</keyword>
<evidence type="ECO:0000313" key="15">
    <source>
        <dbReference type="Proteomes" id="UP001153269"/>
    </source>
</evidence>
<evidence type="ECO:0000256" key="5">
    <source>
        <dbReference type="ARBA" id="ARBA00022692"/>
    </source>
</evidence>
<dbReference type="InterPro" id="IPR050599">
    <property type="entry name" value="VDCC_alpha-1_subunit"/>
</dbReference>
<dbReference type="GO" id="GO:0008331">
    <property type="term" value="F:high voltage-gated calcium channel activity"/>
    <property type="evidence" value="ECO:0007669"/>
    <property type="project" value="TreeGrafter"/>
</dbReference>
<evidence type="ECO:0000256" key="10">
    <source>
        <dbReference type="ARBA" id="ARBA00023136"/>
    </source>
</evidence>
<name>A0A9N7YAS9_PLEPL</name>